<evidence type="ECO:0000313" key="2">
    <source>
        <dbReference type="EMBL" id="CAB4764779.1"/>
    </source>
</evidence>
<gene>
    <name evidence="2" type="ORF">UFOPK2855_00912</name>
</gene>
<dbReference type="AlphaFoldDB" id="A0A6J6V193"/>
<feature type="region of interest" description="Disordered" evidence="1">
    <location>
        <begin position="75"/>
        <end position="95"/>
    </location>
</feature>
<accession>A0A6J6V193</accession>
<organism evidence="2">
    <name type="scientific">freshwater metagenome</name>
    <dbReference type="NCBI Taxonomy" id="449393"/>
    <lineage>
        <taxon>unclassified sequences</taxon>
        <taxon>metagenomes</taxon>
        <taxon>ecological metagenomes</taxon>
    </lineage>
</organism>
<name>A0A6J6V193_9ZZZZ</name>
<reference evidence="2" key="1">
    <citation type="submission" date="2020-05" db="EMBL/GenBank/DDBJ databases">
        <authorList>
            <person name="Chiriac C."/>
            <person name="Salcher M."/>
            <person name="Ghai R."/>
            <person name="Kavagutti S V."/>
        </authorList>
    </citation>
    <scope>NUCLEOTIDE SEQUENCE</scope>
</reference>
<protein>
    <submittedName>
        <fullName evidence="2">Unannotated protein</fullName>
    </submittedName>
</protein>
<dbReference type="EMBL" id="CAEZZK010000179">
    <property type="protein sequence ID" value="CAB4764779.1"/>
    <property type="molecule type" value="Genomic_DNA"/>
</dbReference>
<sequence length="95" mass="9321">MRPYQAMSPAAWNVPIIGARRNSNAVIVGPGAIGSCKCKISKASSLIARIVRSAAEGSGASGAVEPFAAVGRLLPSGVTNGSGGGPSQGPSTRAS</sequence>
<proteinExistence type="predicted"/>
<evidence type="ECO:0000256" key="1">
    <source>
        <dbReference type="SAM" id="MobiDB-lite"/>
    </source>
</evidence>